<feature type="region of interest" description="Disordered" evidence="1">
    <location>
        <begin position="25"/>
        <end position="95"/>
    </location>
</feature>
<dbReference type="PANTHER" id="PTHR34112:SF13">
    <property type="entry name" value="OS04G0448200 PROTEIN"/>
    <property type="match status" value="1"/>
</dbReference>
<feature type="compositionally biased region" description="Low complexity" evidence="1">
    <location>
        <begin position="56"/>
        <end position="78"/>
    </location>
</feature>
<feature type="compositionally biased region" description="Polar residues" evidence="1">
    <location>
        <begin position="160"/>
        <end position="173"/>
    </location>
</feature>
<name>A0A443P058_9MAGN</name>
<evidence type="ECO:0000256" key="1">
    <source>
        <dbReference type="SAM" id="MobiDB-lite"/>
    </source>
</evidence>
<feature type="region of interest" description="Disordered" evidence="1">
    <location>
        <begin position="155"/>
        <end position="179"/>
    </location>
</feature>
<comment type="caution">
    <text evidence="2">The sequence shown here is derived from an EMBL/GenBank/DDBJ whole genome shotgun (WGS) entry which is preliminary data.</text>
</comment>
<sequence length="617" mass="65956">MEKSEATKKKSEPALVPEWLKAASIGVNSSGGDDHAVGLPTRNRSSVSSSDHDSPRSSAFTDRTSSSYFRRSSSTNGSMMHDKEPSVYSRNYSSFRSHRDRDWDKDLDFRLVEPRSRDYSDSLSSANILTSRIEKDTLRRSQSLISGKRAEGWPKRVGNDLSNGIHTGGNTISNKHKSSFDRDFPTLGAEEKQGVPEIGRVSSPGLSTACQSLPMGTMSVIGGDGWTSALAELPATVGSNSTILHLVQQTAPASSTAVHPSISTGLNMAETLAQAPSRARAVPQISVETQRLEELAIKQCRQLIPMTPSMPKNLVLNSSEKTKTKVARSGELSTVAKVGQQPSSSQLVVNIRGSARSDTSKTSPLGKLQPLKGPRESNGVSSTPKDGSSPTSANRSPHGTLRSPGNPKLTPDLKLTPSMVTQSSMDRKPLPQAQKRNEFFNSLRRKSAVNHSAATLDSSSSKPSVPEKSDEQSIAISASVSTGDDTLASKPGLECLDWSTENGIHVVAGNGDPCIHVAAGNGDACSHVAAGNGDACKESEIFADEGGQNSGSDEVVIPDEEAAFLRMLGWEENAKDEALTEEEISAFYNEHKEKRPASKLCQRMQQLKTATSIASGQ</sequence>
<protein>
    <submittedName>
        <fullName evidence="2">Mucin-17</fullName>
    </submittedName>
</protein>
<dbReference type="EMBL" id="QPKB01000005">
    <property type="protein sequence ID" value="RWR84174.1"/>
    <property type="molecule type" value="Genomic_DNA"/>
</dbReference>
<proteinExistence type="predicted"/>
<accession>A0A443P058</accession>
<feature type="region of interest" description="Disordered" evidence="1">
    <location>
        <begin position="450"/>
        <end position="473"/>
    </location>
</feature>
<evidence type="ECO:0000313" key="2">
    <source>
        <dbReference type="EMBL" id="RWR84174.1"/>
    </source>
</evidence>
<dbReference type="Proteomes" id="UP000283530">
    <property type="component" value="Unassembled WGS sequence"/>
</dbReference>
<reference evidence="2 3" key="1">
    <citation type="journal article" date="2019" name="Nat. Plants">
        <title>Stout camphor tree genome fills gaps in understanding of flowering plant genome evolution.</title>
        <authorList>
            <person name="Chaw S.M."/>
            <person name="Liu Y.C."/>
            <person name="Wu Y.W."/>
            <person name="Wang H.Y."/>
            <person name="Lin C.I."/>
            <person name="Wu C.S."/>
            <person name="Ke H.M."/>
            <person name="Chang L.Y."/>
            <person name="Hsu C.Y."/>
            <person name="Yang H.T."/>
            <person name="Sudianto E."/>
            <person name="Hsu M.H."/>
            <person name="Wu K.P."/>
            <person name="Wang L.N."/>
            <person name="Leebens-Mack J.H."/>
            <person name="Tsai I.J."/>
        </authorList>
    </citation>
    <scope>NUCLEOTIDE SEQUENCE [LARGE SCALE GENOMIC DNA]</scope>
    <source>
        <strain evidence="3">cv. Chaw 1501</strain>
        <tissue evidence="2">Young leaves</tissue>
    </source>
</reference>
<dbReference type="PANTHER" id="PTHR34112">
    <property type="entry name" value="C-JUN-AMINO-TERMINAL KINASE-INTERACTING PROTEIN"/>
    <property type="match status" value="1"/>
</dbReference>
<dbReference type="AlphaFoldDB" id="A0A443P058"/>
<feature type="compositionally biased region" description="Polar residues" evidence="1">
    <location>
        <begin position="378"/>
        <end position="397"/>
    </location>
</feature>
<feature type="region of interest" description="Disordered" evidence="1">
    <location>
        <begin position="353"/>
        <end position="433"/>
    </location>
</feature>
<keyword evidence="3" id="KW-1185">Reference proteome</keyword>
<dbReference type="OrthoDB" id="1917528at2759"/>
<gene>
    <name evidence="2" type="ORF">CKAN_01296400</name>
</gene>
<organism evidence="2 3">
    <name type="scientific">Cinnamomum micranthum f. kanehirae</name>
    <dbReference type="NCBI Taxonomy" id="337451"/>
    <lineage>
        <taxon>Eukaryota</taxon>
        <taxon>Viridiplantae</taxon>
        <taxon>Streptophyta</taxon>
        <taxon>Embryophyta</taxon>
        <taxon>Tracheophyta</taxon>
        <taxon>Spermatophyta</taxon>
        <taxon>Magnoliopsida</taxon>
        <taxon>Magnoliidae</taxon>
        <taxon>Laurales</taxon>
        <taxon>Lauraceae</taxon>
        <taxon>Cinnamomum</taxon>
    </lineage>
</organism>
<evidence type="ECO:0000313" key="3">
    <source>
        <dbReference type="Proteomes" id="UP000283530"/>
    </source>
</evidence>